<evidence type="ECO:0000256" key="9">
    <source>
        <dbReference type="RuleBase" id="RU363121"/>
    </source>
</evidence>
<feature type="region of interest" description="Disordered" evidence="10">
    <location>
        <begin position="41"/>
        <end position="92"/>
    </location>
</feature>
<dbReference type="EMBL" id="CM000648">
    <property type="protein sequence ID" value="EED89171.1"/>
    <property type="molecule type" value="Genomic_DNA"/>
</dbReference>
<feature type="transmembrane region" description="Helical" evidence="9">
    <location>
        <begin position="152"/>
        <end position="171"/>
    </location>
</feature>
<dbReference type="PANTHER" id="PTHR31187:SF1">
    <property type="entry name" value="ADP,ATP CARRIER PROTEIN 1"/>
    <property type="match status" value="1"/>
</dbReference>
<dbReference type="PaxDb" id="35128-Thaps24709"/>
<dbReference type="Proteomes" id="UP000001449">
    <property type="component" value="Chromosome 13"/>
</dbReference>
<dbReference type="AlphaFoldDB" id="B8CBQ4"/>
<dbReference type="GeneID" id="7447866"/>
<dbReference type="InterPro" id="IPR004667">
    <property type="entry name" value="ADP_ATP_car_bac_type"/>
</dbReference>
<proteinExistence type="inferred from homology"/>
<keyword evidence="5 9" id="KW-0547">Nucleotide-binding</keyword>
<evidence type="ECO:0000313" key="13">
    <source>
        <dbReference type="Proteomes" id="UP000001449"/>
    </source>
</evidence>
<keyword evidence="6 9" id="KW-0067">ATP-binding</keyword>
<evidence type="ECO:0000256" key="4">
    <source>
        <dbReference type="ARBA" id="ARBA00022692"/>
    </source>
</evidence>
<dbReference type="GO" id="GO:0005524">
    <property type="term" value="F:ATP binding"/>
    <property type="evidence" value="ECO:0007669"/>
    <property type="project" value="UniProtKB-KW"/>
</dbReference>
<keyword evidence="13" id="KW-1185">Reference proteome</keyword>
<evidence type="ECO:0000256" key="7">
    <source>
        <dbReference type="ARBA" id="ARBA00022989"/>
    </source>
</evidence>
<dbReference type="KEGG" id="tps:THAPSDRAFT_24709"/>
<dbReference type="HOGENOM" id="CLU_036970_0_0_1"/>
<feature type="compositionally biased region" description="Polar residues" evidence="10">
    <location>
        <begin position="71"/>
        <end position="81"/>
    </location>
</feature>
<keyword evidence="3 9" id="KW-0813">Transport</keyword>
<evidence type="ECO:0000256" key="5">
    <source>
        <dbReference type="ARBA" id="ARBA00022741"/>
    </source>
</evidence>
<reference evidence="12 13" key="2">
    <citation type="journal article" date="2008" name="Nature">
        <title>The Phaeodactylum genome reveals the evolutionary history of diatom genomes.</title>
        <authorList>
            <person name="Bowler C."/>
            <person name="Allen A.E."/>
            <person name="Badger J.H."/>
            <person name="Grimwood J."/>
            <person name="Jabbari K."/>
            <person name="Kuo A."/>
            <person name="Maheswari U."/>
            <person name="Martens C."/>
            <person name="Maumus F."/>
            <person name="Otillar R.P."/>
            <person name="Rayko E."/>
            <person name="Salamov A."/>
            <person name="Vandepoele K."/>
            <person name="Beszteri B."/>
            <person name="Gruber A."/>
            <person name="Heijde M."/>
            <person name="Katinka M."/>
            <person name="Mock T."/>
            <person name="Valentin K."/>
            <person name="Verret F."/>
            <person name="Berges J.A."/>
            <person name="Brownlee C."/>
            <person name="Cadoret J.P."/>
            <person name="Chiovitti A."/>
            <person name="Choi C.J."/>
            <person name="Coesel S."/>
            <person name="De Martino A."/>
            <person name="Detter J.C."/>
            <person name="Durkin C."/>
            <person name="Falciatore A."/>
            <person name="Fournet J."/>
            <person name="Haruta M."/>
            <person name="Huysman M.J."/>
            <person name="Jenkins B.D."/>
            <person name="Jiroutova K."/>
            <person name="Jorgensen R.E."/>
            <person name="Joubert Y."/>
            <person name="Kaplan A."/>
            <person name="Kroger N."/>
            <person name="Kroth P.G."/>
            <person name="La Roche J."/>
            <person name="Lindquist E."/>
            <person name="Lommer M."/>
            <person name="Martin-Jezequel V."/>
            <person name="Lopez P.J."/>
            <person name="Lucas S."/>
            <person name="Mangogna M."/>
            <person name="McGinnis K."/>
            <person name="Medlin L.K."/>
            <person name="Montsant A."/>
            <person name="Oudot-Le Secq M.P."/>
            <person name="Napoli C."/>
            <person name="Obornik M."/>
            <person name="Parker M.S."/>
            <person name="Petit J.L."/>
            <person name="Porcel B.M."/>
            <person name="Poulsen N."/>
            <person name="Robison M."/>
            <person name="Rychlewski L."/>
            <person name="Rynearson T.A."/>
            <person name="Schmutz J."/>
            <person name="Shapiro H."/>
            <person name="Siaut M."/>
            <person name="Stanley M."/>
            <person name="Sussman M.R."/>
            <person name="Taylor A.R."/>
            <person name="Vardi A."/>
            <person name="von Dassow P."/>
            <person name="Vyverman W."/>
            <person name="Willis A."/>
            <person name="Wyrwicz L.S."/>
            <person name="Rokhsar D.S."/>
            <person name="Weissenbach J."/>
            <person name="Armbrust E.V."/>
            <person name="Green B.R."/>
            <person name="Van de Peer Y."/>
            <person name="Grigoriev I.V."/>
        </authorList>
    </citation>
    <scope>NUCLEOTIDE SEQUENCE [LARGE SCALE GENOMIC DNA]</scope>
    <source>
        <strain evidence="12 13">CCMP1335</strain>
    </source>
</reference>
<feature type="transmembrane region" description="Helical" evidence="9">
    <location>
        <begin position="399"/>
        <end position="419"/>
    </location>
</feature>
<dbReference type="GO" id="GO:0016020">
    <property type="term" value="C:membrane"/>
    <property type="evidence" value="ECO:0007669"/>
    <property type="project" value="UniProtKB-SubCell"/>
</dbReference>
<dbReference type="RefSeq" id="XP_002293435.1">
    <property type="nucleotide sequence ID" value="XM_002293399.1"/>
</dbReference>
<gene>
    <name evidence="12" type="primary">NTT6</name>
    <name evidence="12" type="ORF">THAPSDRAFT_24709</name>
</gene>
<feature type="signal peptide" evidence="11">
    <location>
        <begin position="1"/>
        <end position="21"/>
    </location>
</feature>
<organism evidence="12 13">
    <name type="scientific">Thalassiosira pseudonana</name>
    <name type="common">Marine diatom</name>
    <name type="synonym">Cyclotella nana</name>
    <dbReference type="NCBI Taxonomy" id="35128"/>
    <lineage>
        <taxon>Eukaryota</taxon>
        <taxon>Sar</taxon>
        <taxon>Stramenopiles</taxon>
        <taxon>Ochrophyta</taxon>
        <taxon>Bacillariophyta</taxon>
        <taxon>Coscinodiscophyceae</taxon>
        <taxon>Thalassiosirophycidae</taxon>
        <taxon>Thalassiosirales</taxon>
        <taxon>Thalassiosiraceae</taxon>
        <taxon>Thalassiosira</taxon>
    </lineage>
</organism>
<reference evidence="12 13" key="1">
    <citation type="journal article" date="2004" name="Science">
        <title>The genome of the diatom Thalassiosira pseudonana: ecology, evolution, and metabolism.</title>
        <authorList>
            <person name="Armbrust E.V."/>
            <person name="Berges J.A."/>
            <person name="Bowler C."/>
            <person name="Green B.R."/>
            <person name="Martinez D."/>
            <person name="Putnam N.H."/>
            <person name="Zhou S."/>
            <person name="Allen A.E."/>
            <person name="Apt K.E."/>
            <person name="Bechner M."/>
            <person name="Brzezinski M.A."/>
            <person name="Chaal B.K."/>
            <person name="Chiovitti A."/>
            <person name="Davis A.K."/>
            <person name="Demarest M.S."/>
            <person name="Detter J.C."/>
            <person name="Glavina T."/>
            <person name="Goodstein D."/>
            <person name="Hadi M.Z."/>
            <person name="Hellsten U."/>
            <person name="Hildebrand M."/>
            <person name="Jenkins B.D."/>
            <person name="Jurka J."/>
            <person name="Kapitonov V.V."/>
            <person name="Kroger N."/>
            <person name="Lau W.W."/>
            <person name="Lane T.W."/>
            <person name="Larimer F.W."/>
            <person name="Lippmeier J.C."/>
            <person name="Lucas S."/>
            <person name="Medina M."/>
            <person name="Montsant A."/>
            <person name="Obornik M."/>
            <person name="Parker M.S."/>
            <person name="Palenik B."/>
            <person name="Pazour G.J."/>
            <person name="Richardson P.M."/>
            <person name="Rynearson T.A."/>
            <person name="Saito M.A."/>
            <person name="Schwartz D.C."/>
            <person name="Thamatrakoln K."/>
            <person name="Valentin K."/>
            <person name="Vardi A."/>
            <person name="Wilkerson F.P."/>
            <person name="Rokhsar D.S."/>
        </authorList>
    </citation>
    <scope>NUCLEOTIDE SEQUENCE [LARGE SCALE GENOMIC DNA]</scope>
    <source>
        <strain evidence="12 13">CCMP1335</strain>
    </source>
</reference>
<feature type="chain" id="PRO_5002869979" description="ADP,ATP carrier protein" evidence="11">
    <location>
        <begin position="22"/>
        <end position="569"/>
    </location>
</feature>
<dbReference type="OMA" id="WALFCEI"/>
<protein>
    <recommendedName>
        <fullName evidence="9">ADP,ATP carrier protein</fullName>
    </recommendedName>
</protein>
<feature type="transmembrane region" description="Helical" evidence="9">
    <location>
        <begin position="425"/>
        <end position="444"/>
    </location>
</feature>
<keyword evidence="11" id="KW-0732">Signal</keyword>
<dbReference type="PANTHER" id="PTHR31187">
    <property type="match status" value="1"/>
</dbReference>
<evidence type="ECO:0000256" key="6">
    <source>
        <dbReference type="ARBA" id="ARBA00022840"/>
    </source>
</evidence>
<sequence>MRPSTLMAALAALSSHRTSLAHQHTQYTSLGIRQMALIGRGGGSSGGSCKKSTSPVKNDLQLGTSHDDDVPTSTSAITTSVRGGAVRSANSNNNDNSKTISILGIRLTPRALATLSMATCMSLHYLAYSLARPATMTLFTSSRLGFGNSVSAYPFAMTFISPVSFVLLLFYGSVLNSCGPLMALKYTTIGCSVILTLASVVIAKLDPYVDTDPNIATMTKYLVGTLFIFRESYVQLITSQHWSFISSVLTPSQSSRWFAPISGLTSVTSAVAAMGVGKLSELWGLSGVLGMAGLVLGGSVIFGEFAYDVAEKNGFNPADEHFRKKEQTKLRAKNGGEDQHDNLIAKARDVFARVPTLWALFCEILACQGLSTLLNVLCVTKVSEVIPDDTERAGWMGKFFATINVLSCVLQFGILPATSSYIEPSALWKGMPMVMMIMTCLLAFPKLTGISRSSDPSLNLIASAFLVMKTMEFSVRRMLDEMVYVPLDYESRFLGKEVIGVLGYRFGKSAASLALSALTSSFGTIGLRELSYFTTGAATLWFGTAWRLSTLVPTRAEAEEAYQKMKKDN</sequence>
<feature type="transmembrane region" description="Helical" evidence="9">
    <location>
        <begin position="357"/>
        <end position="378"/>
    </location>
</feature>
<name>B8CBQ4_THAPS</name>
<dbReference type="eggNOG" id="ENOG502SD3X">
    <property type="taxonomic scope" value="Eukaryota"/>
</dbReference>
<keyword evidence="7 9" id="KW-1133">Transmembrane helix</keyword>
<evidence type="ECO:0000256" key="10">
    <source>
        <dbReference type="SAM" id="MobiDB-lite"/>
    </source>
</evidence>
<feature type="transmembrane region" description="Helical" evidence="9">
    <location>
        <begin position="288"/>
        <end position="307"/>
    </location>
</feature>
<accession>B8CBQ4</accession>
<evidence type="ECO:0000256" key="3">
    <source>
        <dbReference type="ARBA" id="ARBA00022448"/>
    </source>
</evidence>
<comment type="similarity">
    <text evidence="2 9">Belongs to the ADP/ATP translocase tlc family.</text>
</comment>
<feature type="compositionally biased region" description="Polar residues" evidence="10">
    <location>
        <begin position="50"/>
        <end position="64"/>
    </location>
</feature>
<dbReference type="InParanoid" id="B8CBQ4"/>
<evidence type="ECO:0000256" key="8">
    <source>
        <dbReference type="ARBA" id="ARBA00023136"/>
    </source>
</evidence>
<evidence type="ECO:0000313" key="12">
    <source>
        <dbReference type="EMBL" id="EED89171.1"/>
    </source>
</evidence>
<comment type="subcellular location">
    <subcellularLocation>
        <location evidence="1 9">Membrane</location>
        <topology evidence="1 9">Multi-pass membrane protein</topology>
    </subcellularLocation>
</comment>
<feature type="transmembrane region" description="Helical" evidence="9">
    <location>
        <begin position="183"/>
        <end position="203"/>
    </location>
</feature>
<evidence type="ECO:0000256" key="2">
    <source>
        <dbReference type="ARBA" id="ARBA00007127"/>
    </source>
</evidence>
<feature type="transmembrane region" description="Helical" evidence="9">
    <location>
        <begin position="257"/>
        <end position="276"/>
    </location>
</feature>
<keyword evidence="4 9" id="KW-0812">Transmembrane</keyword>
<evidence type="ECO:0000256" key="11">
    <source>
        <dbReference type="SAM" id="SignalP"/>
    </source>
</evidence>
<keyword evidence="8 9" id="KW-0472">Membrane</keyword>
<evidence type="ECO:0000256" key="1">
    <source>
        <dbReference type="ARBA" id="ARBA00004141"/>
    </source>
</evidence>
<dbReference type="GO" id="GO:0005471">
    <property type="term" value="F:ATP:ADP antiporter activity"/>
    <property type="evidence" value="ECO:0000318"/>
    <property type="project" value="GO_Central"/>
</dbReference>
<dbReference type="Pfam" id="PF03219">
    <property type="entry name" value="TLC"/>
    <property type="match status" value="1"/>
</dbReference>